<dbReference type="Proteomes" id="UP000749559">
    <property type="component" value="Unassembled WGS sequence"/>
</dbReference>
<dbReference type="PROSITE" id="PS50240">
    <property type="entry name" value="TRYPSIN_DOM"/>
    <property type="match status" value="1"/>
</dbReference>
<proteinExistence type="predicted"/>
<accession>A0A8S4P892</accession>
<dbReference type="InterPro" id="IPR050430">
    <property type="entry name" value="Peptidase_S1"/>
</dbReference>
<keyword evidence="1" id="KW-1015">Disulfide bond</keyword>
<dbReference type="InterPro" id="IPR043504">
    <property type="entry name" value="Peptidase_S1_PA_chymotrypsin"/>
</dbReference>
<dbReference type="SUPFAM" id="SSF50494">
    <property type="entry name" value="Trypsin-like serine proteases"/>
    <property type="match status" value="1"/>
</dbReference>
<evidence type="ECO:0000313" key="3">
    <source>
        <dbReference type="EMBL" id="CAH1789599.1"/>
    </source>
</evidence>
<dbReference type="Gene3D" id="2.40.10.10">
    <property type="entry name" value="Trypsin-like serine proteases"/>
    <property type="match status" value="1"/>
</dbReference>
<keyword evidence="4" id="KW-1185">Reference proteome</keyword>
<dbReference type="SMART" id="SM00020">
    <property type="entry name" value="Tryp_SPc"/>
    <property type="match status" value="1"/>
</dbReference>
<evidence type="ECO:0000313" key="4">
    <source>
        <dbReference type="Proteomes" id="UP000749559"/>
    </source>
</evidence>
<gene>
    <name evidence="3" type="ORF">OFUS_LOCUS14929</name>
</gene>
<evidence type="ECO:0000259" key="2">
    <source>
        <dbReference type="PROSITE" id="PS50240"/>
    </source>
</evidence>
<dbReference type="GO" id="GO:0004252">
    <property type="term" value="F:serine-type endopeptidase activity"/>
    <property type="evidence" value="ECO:0007669"/>
    <property type="project" value="InterPro"/>
</dbReference>
<protein>
    <recommendedName>
        <fullName evidence="2">Peptidase S1 domain-containing protein</fullName>
    </recommendedName>
</protein>
<dbReference type="AlphaFoldDB" id="A0A8S4P892"/>
<dbReference type="Pfam" id="PF00089">
    <property type="entry name" value="Trypsin"/>
    <property type="match status" value="1"/>
</dbReference>
<feature type="domain" description="Peptidase S1" evidence="2">
    <location>
        <begin position="21"/>
        <end position="294"/>
    </location>
</feature>
<dbReference type="PANTHER" id="PTHR24276:SF96">
    <property type="entry name" value="PEPTIDASE S1 DOMAIN-CONTAINING PROTEIN"/>
    <property type="match status" value="1"/>
</dbReference>
<evidence type="ECO:0000256" key="1">
    <source>
        <dbReference type="ARBA" id="ARBA00023157"/>
    </source>
</evidence>
<dbReference type="InterPro" id="IPR009003">
    <property type="entry name" value="Peptidase_S1_PA"/>
</dbReference>
<reference evidence="3" key="1">
    <citation type="submission" date="2022-03" db="EMBL/GenBank/DDBJ databases">
        <authorList>
            <person name="Martin C."/>
        </authorList>
    </citation>
    <scope>NUCLEOTIDE SEQUENCE</scope>
</reference>
<dbReference type="GO" id="GO:0006508">
    <property type="term" value="P:proteolysis"/>
    <property type="evidence" value="ECO:0007669"/>
    <property type="project" value="InterPro"/>
</dbReference>
<comment type="caution">
    <text evidence="3">The sequence shown here is derived from an EMBL/GenBank/DDBJ whole genome shotgun (WGS) entry which is preliminary data.</text>
</comment>
<dbReference type="InterPro" id="IPR001254">
    <property type="entry name" value="Trypsin_dom"/>
</dbReference>
<name>A0A8S4P892_OWEFU</name>
<dbReference type="PANTHER" id="PTHR24276">
    <property type="entry name" value="POLYSERASE-RELATED"/>
    <property type="match status" value="1"/>
</dbReference>
<sequence length="296" mass="32530">MDRRRSTFGPDGLFPGYANAITYGSPSNQDGTPYTVSLEIKDGTDPTGNTWVHRCNGGWMKFDLTTAIDSTTHNGLWVVTAARCFDVYQQPSDWRAKIGARSNGDTTGVSTESIRYILRHPTSDIALVKLSRRPSELSPNRFMLNFPQSANHAATNRSCVLSGWGITDSLLTDNYENLPQEQYQGTVTGITRSWCRSQYYPSIDDATFPSDVICTTAQYGCNNCADTGPFPSPCKSYDYGTPLACIYGNEAIILGVGTAQDDSQSCGDAFAGQSIPPIWVSISTYWTWIRNTVNIN</sequence>
<organism evidence="3 4">
    <name type="scientific">Owenia fusiformis</name>
    <name type="common">Polychaete worm</name>
    <dbReference type="NCBI Taxonomy" id="6347"/>
    <lineage>
        <taxon>Eukaryota</taxon>
        <taxon>Metazoa</taxon>
        <taxon>Spiralia</taxon>
        <taxon>Lophotrochozoa</taxon>
        <taxon>Annelida</taxon>
        <taxon>Polychaeta</taxon>
        <taxon>Sedentaria</taxon>
        <taxon>Canalipalpata</taxon>
        <taxon>Sabellida</taxon>
        <taxon>Oweniida</taxon>
        <taxon>Oweniidae</taxon>
        <taxon>Owenia</taxon>
    </lineage>
</organism>
<dbReference type="EMBL" id="CAIIXF020000007">
    <property type="protein sequence ID" value="CAH1789599.1"/>
    <property type="molecule type" value="Genomic_DNA"/>
</dbReference>